<dbReference type="EMBL" id="JANEYG010000100">
    <property type="protein sequence ID" value="KAJ8913166.1"/>
    <property type="molecule type" value="Genomic_DNA"/>
</dbReference>
<protein>
    <submittedName>
        <fullName evidence="2">Uncharacterized protein</fullName>
    </submittedName>
</protein>
<keyword evidence="3" id="KW-1185">Reference proteome</keyword>
<comment type="caution">
    <text evidence="2">The sequence shown here is derived from an EMBL/GenBank/DDBJ whole genome shotgun (WGS) entry which is preliminary data.</text>
</comment>
<accession>A0AAV8VH15</accession>
<evidence type="ECO:0000313" key="2">
    <source>
        <dbReference type="EMBL" id="KAJ8913166.1"/>
    </source>
</evidence>
<gene>
    <name evidence="2" type="ORF">NQ315_009003</name>
</gene>
<dbReference type="AlphaFoldDB" id="A0AAV8VH15"/>
<evidence type="ECO:0000256" key="1">
    <source>
        <dbReference type="SAM" id="MobiDB-lite"/>
    </source>
</evidence>
<evidence type="ECO:0000313" key="3">
    <source>
        <dbReference type="Proteomes" id="UP001159042"/>
    </source>
</evidence>
<feature type="compositionally biased region" description="Basic and acidic residues" evidence="1">
    <location>
        <begin position="70"/>
        <end position="84"/>
    </location>
</feature>
<organism evidence="2 3">
    <name type="scientific">Exocentrus adspersus</name>
    <dbReference type="NCBI Taxonomy" id="1586481"/>
    <lineage>
        <taxon>Eukaryota</taxon>
        <taxon>Metazoa</taxon>
        <taxon>Ecdysozoa</taxon>
        <taxon>Arthropoda</taxon>
        <taxon>Hexapoda</taxon>
        <taxon>Insecta</taxon>
        <taxon>Pterygota</taxon>
        <taxon>Neoptera</taxon>
        <taxon>Endopterygota</taxon>
        <taxon>Coleoptera</taxon>
        <taxon>Polyphaga</taxon>
        <taxon>Cucujiformia</taxon>
        <taxon>Chrysomeloidea</taxon>
        <taxon>Cerambycidae</taxon>
        <taxon>Lamiinae</taxon>
        <taxon>Acanthocinini</taxon>
        <taxon>Exocentrus</taxon>
    </lineage>
</organism>
<dbReference type="Proteomes" id="UP001159042">
    <property type="component" value="Unassembled WGS sequence"/>
</dbReference>
<feature type="compositionally biased region" description="Basic and acidic residues" evidence="1">
    <location>
        <begin position="103"/>
        <end position="112"/>
    </location>
</feature>
<feature type="region of interest" description="Disordered" evidence="1">
    <location>
        <begin position="70"/>
        <end position="112"/>
    </location>
</feature>
<sequence>MATKSCQHELKTLDKNTQYEKLSASKLTDTLDLIMTKRHVSCEAREVKPVSVDFGCNTTSELTTSCVTCEKEKDEGKESYKKEGGSPTPSRIPRPQIPTTPVENRKFRRQDTYTKVYSTSSEKLSSLSTTREITKYNSYINNY</sequence>
<proteinExistence type="predicted"/>
<name>A0AAV8VH15_9CUCU</name>
<reference evidence="2 3" key="1">
    <citation type="journal article" date="2023" name="Insect Mol. Biol.">
        <title>Genome sequencing provides insights into the evolution of gene families encoding plant cell wall-degrading enzymes in longhorned beetles.</title>
        <authorList>
            <person name="Shin N.R."/>
            <person name="Okamura Y."/>
            <person name="Kirsch R."/>
            <person name="Pauchet Y."/>
        </authorList>
    </citation>
    <scope>NUCLEOTIDE SEQUENCE [LARGE SCALE GENOMIC DNA]</scope>
    <source>
        <strain evidence="2">EAD_L_NR</strain>
    </source>
</reference>